<sequence>MNGAAPAVRWRPLAALGAAVVLAHLALLRAVPPAPDGRAPPALRQFITRSIEIKPAAPAPAPPAAPPAARPAPRPPRSSVSDANTPQVQVQRSFSAIDSIASEVPPPAAEAVAAAPVPPAAPPVDAARTTAFSIPGSVRLGYSVNGESRKQSYNVRSELLWLQDGSSYDARLEVSAFLMGSRTQSSAGRITAEGLAPTRFGDKQRSEQAAHFERDKGKVVFSANTPDAPLLAGAQDRLSVFLQLGAMIAGDPARYPAGTALSMQTVGAREADVWLFTVEGEEPLSLPAGTMPALKLVRSPRREFDQKVELWLAPSLGYLPVRLKLTQSNGDFADQQLRSVEKP</sequence>
<gene>
    <name evidence="2" type="ORF">MMF98_15705</name>
</gene>
<comment type="caution">
    <text evidence="2">The sequence shown here is derived from an EMBL/GenBank/DDBJ whole genome shotgun (WGS) entry which is preliminary data.</text>
</comment>
<keyword evidence="3" id="KW-1185">Reference proteome</keyword>
<feature type="compositionally biased region" description="Polar residues" evidence="1">
    <location>
        <begin position="78"/>
        <end position="88"/>
    </location>
</feature>
<name>A0A9X1W202_9BURK</name>
<accession>A0A9X1W202</accession>
<proteinExistence type="predicted"/>
<feature type="compositionally biased region" description="Pro residues" evidence="1">
    <location>
        <begin position="57"/>
        <end position="76"/>
    </location>
</feature>
<reference evidence="2" key="1">
    <citation type="submission" date="2022-03" db="EMBL/GenBank/DDBJ databases">
        <authorList>
            <person name="Woo C.Y."/>
        </authorList>
    </citation>
    <scope>NUCLEOTIDE SEQUENCE</scope>
    <source>
        <strain evidence="2">CYS-02</strain>
    </source>
</reference>
<dbReference type="Proteomes" id="UP001139447">
    <property type="component" value="Unassembled WGS sequence"/>
</dbReference>
<protein>
    <submittedName>
        <fullName evidence="2">DUF3108 domain-containing protein</fullName>
    </submittedName>
</protein>
<dbReference type="Pfam" id="PF11306">
    <property type="entry name" value="DUF3108"/>
    <property type="match status" value="1"/>
</dbReference>
<feature type="region of interest" description="Disordered" evidence="1">
    <location>
        <begin position="56"/>
        <end position="88"/>
    </location>
</feature>
<evidence type="ECO:0000313" key="2">
    <source>
        <dbReference type="EMBL" id="MCJ0764663.1"/>
    </source>
</evidence>
<evidence type="ECO:0000256" key="1">
    <source>
        <dbReference type="SAM" id="MobiDB-lite"/>
    </source>
</evidence>
<dbReference type="AlphaFoldDB" id="A0A9X1W202"/>
<dbReference type="RefSeq" id="WP_243307562.1">
    <property type="nucleotide sequence ID" value="NZ_JALGBI010000002.1"/>
</dbReference>
<dbReference type="InterPro" id="IPR021457">
    <property type="entry name" value="DUF3108"/>
</dbReference>
<dbReference type="EMBL" id="JALGBI010000002">
    <property type="protein sequence ID" value="MCJ0764663.1"/>
    <property type="molecule type" value="Genomic_DNA"/>
</dbReference>
<organism evidence="2 3">
    <name type="scientific">Variovorax terrae</name>
    <dbReference type="NCBI Taxonomy" id="2923278"/>
    <lineage>
        <taxon>Bacteria</taxon>
        <taxon>Pseudomonadati</taxon>
        <taxon>Pseudomonadota</taxon>
        <taxon>Betaproteobacteria</taxon>
        <taxon>Burkholderiales</taxon>
        <taxon>Comamonadaceae</taxon>
        <taxon>Variovorax</taxon>
    </lineage>
</organism>
<evidence type="ECO:0000313" key="3">
    <source>
        <dbReference type="Proteomes" id="UP001139447"/>
    </source>
</evidence>